<organism evidence="1 2">
    <name type="scientific">Portunus trituberculatus</name>
    <name type="common">Swimming crab</name>
    <name type="synonym">Neptunus trituberculatus</name>
    <dbReference type="NCBI Taxonomy" id="210409"/>
    <lineage>
        <taxon>Eukaryota</taxon>
        <taxon>Metazoa</taxon>
        <taxon>Ecdysozoa</taxon>
        <taxon>Arthropoda</taxon>
        <taxon>Crustacea</taxon>
        <taxon>Multicrustacea</taxon>
        <taxon>Malacostraca</taxon>
        <taxon>Eumalacostraca</taxon>
        <taxon>Eucarida</taxon>
        <taxon>Decapoda</taxon>
        <taxon>Pleocyemata</taxon>
        <taxon>Brachyura</taxon>
        <taxon>Eubrachyura</taxon>
        <taxon>Portunoidea</taxon>
        <taxon>Portunidae</taxon>
        <taxon>Portuninae</taxon>
        <taxon>Portunus</taxon>
    </lineage>
</organism>
<sequence length="82" mass="8950">MRPVRRARASGDLRSILRAVCRVYKRAGRDRVVAEAAGRVLVGCVTVTGINTPHTGKQREAGKRSPMALMTAHLVTLLLRVT</sequence>
<dbReference type="EMBL" id="VSRR010001406">
    <property type="protein sequence ID" value="MPC25026.1"/>
    <property type="molecule type" value="Genomic_DNA"/>
</dbReference>
<keyword evidence="2" id="KW-1185">Reference proteome</keyword>
<accession>A0A5B7DVL0</accession>
<name>A0A5B7DVL0_PORTR</name>
<evidence type="ECO:0000313" key="1">
    <source>
        <dbReference type="EMBL" id="MPC25026.1"/>
    </source>
</evidence>
<protein>
    <submittedName>
        <fullName evidence="1">Uncharacterized protein</fullName>
    </submittedName>
</protein>
<proteinExistence type="predicted"/>
<evidence type="ECO:0000313" key="2">
    <source>
        <dbReference type="Proteomes" id="UP000324222"/>
    </source>
</evidence>
<dbReference type="AlphaFoldDB" id="A0A5B7DVL0"/>
<dbReference type="Proteomes" id="UP000324222">
    <property type="component" value="Unassembled WGS sequence"/>
</dbReference>
<gene>
    <name evidence="1" type="ORF">E2C01_018125</name>
</gene>
<reference evidence="1 2" key="1">
    <citation type="submission" date="2019-05" db="EMBL/GenBank/DDBJ databases">
        <title>Another draft genome of Portunus trituberculatus and its Hox gene families provides insights of decapod evolution.</title>
        <authorList>
            <person name="Jeong J.-H."/>
            <person name="Song I."/>
            <person name="Kim S."/>
            <person name="Choi T."/>
            <person name="Kim D."/>
            <person name="Ryu S."/>
            <person name="Kim W."/>
        </authorList>
    </citation>
    <scope>NUCLEOTIDE SEQUENCE [LARGE SCALE GENOMIC DNA]</scope>
    <source>
        <tissue evidence="1">Muscle</tissue>
    </source>
</reference>
<comment type="caution">
    <text evidence="1">The sequence shown here is derived from an EMBL/GenBank/DDBJ whole genome shotgun (WGS) entry which is preliminary data.</text>
</comment>